<keyword evidence="10" id="KW-1185">Reference proteome</keyword>
<evidence type="ECO:0000313" key="9">
    <source>
        <dbReference type="EMBL" id="KAH0560477.1"/>
    </source>
</evidence>
<organism evidence="9 10">
    <name type="scientific">Cotesia glomerata</name>
    <name type="common">Lepidopteran parasitic wasp</name>
    <name type="synonym">Apanteles glomeratus</name>
    <dbReference type="NCBI Taxonomy" id="32391"/>
    <lineage>
        <taxon>Eukaryota</taxon>
        <taxon>Metazoa</taxon>
        <taxon>Ecdysozoa</taxon>
        <taxon>Arthropoda</taxon>
        <taxon>Hexapoda</taxon>
        <taxon>Insecta</taxon>
        <taxon>Pterygota</taxon>
        <taxon>Neoptera</taxon>
        <taxon>Endopterygota</taxon>
        <taxon>Hymenoptera</taxon>
        <taxon>Apocrita</taxon>
        <taxon>Ichneumonoidea</taxon>
        <taxon>Braconidae</taxon>
        <taxon>Microgastrinae</taxon>
        <taxon>Cotesia</taxon>
    </lineage>
</organism>
<reference evidence="9 10" key="1">
    <citation type="journal article" date="2021" name="J. Hered.">
        <title>A chromosome-level genome assembly of the parasitoid wasp, Cotesia glomerata (Hymenoptera: Braconidae).</title>
        <authorList>
            <person name="Pinto B.J."/>
            <person name="Weis J.J."/>
            <person name="Gamble T."/>
            <person name="Ode P.J."/>
            <person name="Paul R."/>
            <person name="Zaspel J.M."/>
        </authorList>
    </citation>
    <scope>NUCLEOTIDE SEQUENCE [LARGE SCALE GENOMIC DNA]</scope>
    <source>
        <strain evidence="9">CgM1</strain>
    </source>
</reference>
<proteinExistence type="predicted"/>
<feature type="domain" description="BRCT" evidence="8">
    <location>
        <begin position="456"/>
        <end position="552"/>
    </location>
</feature>
<dbReference type="InterPro" id="IPR036420">
    <property type="entry name" value="BRCT_dom_sf"/>
</dbReference>
<evidence type="ECO:0000256" key="7">
    <source>
        <dbReference type="SAM" id="MobiDB-lite"/>
    </source>
</evidence>
<dbReference type="AlphaFoldDB" id="A0AAV7IUQ7"/>
<dbReference type="GO" id="GO:0006974">
    <property type="term" value="P:DNA damage response"/>
    <property type="evidence" value="ECO:0007669"/>
    <property type="project" value="UniProtKB-KW"/>
</dbReference>
<dbReference type="Pfam" id="PF16589">
    <property type="entry name" value="BRCT_2"/>
    <property type="match status" value="1"/>
</dbReference>
<name>A0AAV7IUQ7_COTGL</name>
<dbReference type="InterPro" id="IPR001357">
    <property type="entry name" value="BRCT_dom"/>
</dbReference>
<feature type="compositionally biased region" description="Low complexity" evidence="7">
    <location>
        <begin position="339"/>
        <end position="351"/>
    </location>
</feature>
<comment type="caution">
    <text evidence="9">The sequence shown here is derived from an EMBL/GenBank/DDBJ whole genome shotgun (WGS) entry which is preliminary data.</text>
</comment>
<keyword evidence="3" id="KW-0539">Nucleus</keyword>
<protein>
    <recommendedName>
        <fullName evidence="4">PAX-interacting protein 1</fullName>
    </recommendedName>
    <alternativeName>
        <fullName evidence="5">PAX transactivation activation domain-interacting protein</fullName>
    </alternativeName>
</protein>
<dbReference type="SMART" id="SM00292">
    <property type="entry name" value="BRCT"/>
    <property type="match status" value="2"/>
</dbReference>
<evidence type="ECO:0000313" key="10">
    <source>
        <dbReference type="Proteomes" id="UP000826195"/>
    </source>
</evidence>
<evidence type="ECO:0000256" key="5">
    <source>
        <dbReference type="ARBA" id="ARBA00030146"/>
    </source>
</evidence>
<evidence type="ECO:0000256" key="2">
    <source>
        <dbReference type="ARBA" id="ARBA00022763"/>
    </source>
</evidence>
<feature type="coiled-coil region" evidence="6">
    <location>
        <begin position="268"/>
        <end position="295"/>
    </location>
</feature>
<keyword evidence="2" id="KW-0227">DNA damage</keyword>
<accession>A0AAV7IUQ7</accession>
<dbReference type="CDD" id="cd17744">
    <property type="entry name" value="BRCT_MDC1_rpt1"/>
    <property type="match status" value="1"/>
</dbReference>
<feature type="region of interest" description="Disordered" evidence="7">
    <location>
        <begin position="1"/>
        <end position="28"/>
    </location>
</feature>
<evidence type="ECO:0000256" key="3">
    <source>
        <dbReference type="ARBA" id="ARBA00023242"/>
    </source>
</evidence>
<feature type="compositionally biased region" description="Polar residues" evidence="7">
    <location>
        <begin position="1"/>
        <end position="19"/>
    </location>
</feature>
<comment type="subcellular location">
    <subcellularLocation>
        <location evidence="1">Nucleus</location>
    </subcellularLocation>
</comment>
<dbReference type="GO" id="GO:0005634">
    <property type="term" value="C:nucleus"/>
    <property type="evidence" value="ECO:0007669"/>
    <property type="project" value="UniProtKB-SubCell"/>
</dbReference>
<keyword evidence="6" id="KW-0175">Coiled coil</keyword>
<dbReference type="PANTHER" id="PTHR23196">
    <property type="entry name" value="PAX TRANSCRIPTION ACTIVATION DOMAIN INTERACTING PROTEIN"/>
    <property type="match status" value="1"/>
</dbReference>
<evidence type="ECO:0000256" key="1">
    <source>
        <dbReference type="ARBA" id="ARBA00004123"/>
    </source>
</evidence>
<dbReference type="Pfam" id="PF16770">
    <property type="entry name" value="RTT107_BRCT_5"/>
    <property type="match status" value="1"/>
</dbReference>
<feature type="region of interest" description="Disordered" evidence="7">
    <location>
        <begin position="330"/>
        <end position="355"/>
    </location>
</feature>
<gene>
    <name evidence="9" type="ORF">KQX54_005096</name>
</gene>
<dbReference type="PANTHER" id="PTHR23196:SF1">
    <property type="entry name" value="PAX-INTERACTING PROTEIN 1"/>
    <property type="match status" value="1"/>
</dbReference>
<evidence type="ECO:0000256" key="4">
    <source>
        <dbReference type="ARBA" id="ARBA00023858"/>
    </source>
</evidence>
<dbReference type="Gene3D" id="3.40.50.10190">
    <property type="entry name" value="BRCT domain"/>
    <property type="match status" value="2"/>
</dbReference>
<feature type="domain" description="BRCT" evidence="8">
    <location>
        <begin position="357"/>
        <end position="435"/>
    </location>
</feature>
<dbReference type="EMBL" id="JAHXZJ010000374">
    <property type="protein sequence ID" value="KAH0560477.1"/>
    <property type="molecule type" value="Genomic_DNA"/>
</dbReference>
<evidence type="ECO:0000256" key="6">
    <source>
        <dbReference type="SAM" id="Coils"/>
    </source>
</evidence>
<dbReference type="InterPro" id="IPR051579">
    <property type="entry name" value="DDR_Transcriptional_Reg"/>
</dbReference>
<dbReference type="CDD" id="cd18432">
    <property type="entry name" value="BRCT_PAXIP1_rpt6_like"/>
    <property type="match status" value="1"/>
</dbReference>
<dbReference type="SUPFAM" id="SSF52113">
    <property type="entry name" value="BRCT domain"/>
    <property type="match status" value="2"/>
</dbReference>
<evidence type="ECO:0000259" key="8">
    <source>
        <dbReference type="PROSITE" id="PS50172"/>
    </source>
</evidence>
<sequence>MSRQSVNNTSQSNITLITLSDSEDDDDDEVKIIDQKENVSAVTDEDIKVVLEKDRAFSILKTVELQTIDDTKSDVSFGTSSLIESPVKLNKTITPETSETVEVKIIKENITIRILETPEKVKPEIREEKITNLLERLENLKREIKEEETQKPLEKFQKVKREIKEEKNTKPVETLQKVKPEIKEEKNTKPIETLQKVKPEIKEEKVTKPIETPKKVKPEIKEERIRNSPETHQKIKTDVKENIDKNVKTDKDSKKTVLELENPTVSANKRKKLNCDEQENVLREIKLENVKLEQKFNYKSHSNCVINPQNKKFKNDFKFNEKFDIKTDTSATRNNLNDSSTSKSENTSSKSRSSKKQVKIMFTGVNYQEYEKPLSEIGGIIVTNPSIANILVTDQIRRKFKFTLAIARGIPIVSVQWIKTSLDSKKFQNPFSYIIKDIRFEREYNFDLCDILLKAQKNFIFEDYTFIITRNVHPKFSDLSELIKASGGITLVNAPKTWRDHTFIVSCEYDLSSARRKKLNSPRKSIVPIVEASFIIDSIWQQKINIKDHLLSY</sequence>
<dbReference type="Proteomes" id="UP000826195">
    <property type="component" value="Unassembled WGS sequence"/>
</dbReference>
<dbReference type="PROSITE" id="PS50172">
    <property type="entry name" value="BRCT"/>
    <property type="match status" value="2"/>
</dbReference>